<dbReference type="PANTHER" id="PTHR12289:SF40">
    <property type="entry name" value="CADMIUM-INDUCIBLE LYSOSOMAL PROTEIN CDR-5"/>
    <property type="match status" value="1"/>
</dbReference>
<dbReference type="PANTHER" id="PTHR12289">
    <property type="entry name" value="METAXIN RELATED"/>
    <property type="match status" value="1"/>
</dbReference>
<gene>
    <name evidence="5" type="primary">Cre-cdr-5</name>
    <name evidence="5" type="ORF">CRE_27410</name>
</gene>
<protein>
    <submittedName>
        <fullName evidence="5">CRE-CDR-5 protein</fullName>
    </submittedName>
</protein>
<name>E3LNH0_CAERE</name>
<evidence type="ECO:0000256" key="2">
    <source>
        <dbReference type="SAM" id="Phobius"/>
    </source>
</evidence>
<reference evidence="5" key="1">
    <citation type="submission" date="2007-07" db="EMBL/GenBank/DDBJ databases">
        <title>PCAP assembly of the Caenorhabditis remanei genome.</title>
        <authorList>
            <consortium name="The Caenorhabditis remanei Sequencing Consortium"/>
            <person name="Wilson R.K."/>
        </authorList>
    </citation>
    <scope>NUCLEOTIDE SEQUENCE [LARGE SCALE GENOMIC DNA]</scope>
    <source>
        <strain evidence="5">PB4641</strain>
    </source>
</reference>
<sequence length="294" mass="33868">MICEIIALIIIALFVLKILYWIYSTFLTTPSVNPTPKVIVSLSTIPTERIQIHKREFKKDVVYLYQFPRINTVPNLSSYCLKIETFLRAFKIPHEIIETGNLRSRNGTLPFIELNGEHIPDSDLIEMRLRQHFQIPNLSAEEEAQATAITRLADNHLLGLIVKYKASEEGWYDALLRGIPGPNFLKTILRPIVKKLFMKKVHERVGASIGNFTEEEAELLCHKDLQAIQNSIKGKFLFGDRITSADCTVFGEVASAYYPFPNKFSRTIDSHYLKIRDYCDRIIEELYPEDFTVQ</sequence>
<keyword evidence="2" id="KW-0812">Transmembrane</keyword>
<dbReference type="SFLD" id="SFLDG01180">
    <property type="entry name" value="SUF1"/>
    <property type="match status" value="1"/>
</dbReference>
<dbReference type="SFLD" id="SFLDG01200">
    <property type="entry name" value="SUF1.1"/>
    <property type="match status" value="1"/>
</dbReference>
<keyword evidence="2" id="KW-1133">Transmembrane helix</keyword>
<keyword evidence="2" id="KW-0472">Membrane</keyword>
<evidence type="ECO:0000313" key="6">
    <source>
        <dbReference type="Proteomes" id="UP000008281"/>
    </source>
</evidence>
<dbReference type="Proteomes" id="UP000008281">
    <property type="component" value="Unassembled WGS sequence"/>
</dbReference>
<dbReference type="InterPro" id="IPR012336">
    <property type="entry name" value="Thioredoxin-like_fold"/>
</dbReference>
<dbReference type="SUPFAM" id="SSF47616">
    <property type="entry name" value="GST C-terminal domain-like"/>
    <property type="match status" value="1"/>
</dbReference>
<feature type="transmembrane region" description="Helical" evidence="2">
    <location>
        <begin position="5"/>
        <end position="23"/>
    </location>
</feature>
<dbReference type="InterPro" id="IPR050931">
    <property type="entry name" value="Mito_Protein_Transport_Metaxin"/>
</dbReference>
<organism evidence="6">
    <name type="scientific">Caenorhabditis remanei</name>
    <name type="common">Caenorhabditis vulgaris</name>
    <dbReference type="NCBI Taxonomy" id="31234"/>
    <lineage>
        <taxon>Eukaryota</taxon>
        <taxon>Metazoa</taxon>
        <taxon>Ecdysozoa</taxon>
        <taxon>Nematoda</taxon>
        <taxon>Chromadorea</taxon>
        <taxon>Rhabditida</taxon>
        <taxon>Rhabditina</taxon>
        <taxon>Rhabditomorpha</taxon>
        <taxon>Rhabditoidea</taxon>
        <taxon>Rhabditidae</taxon>
        <taxon>Peloderinae</taxon>
        <taxon>Caenorhabditis</taxon>
    </lineage>
</organism>
<dbReference type="OrthoDB" id="5809458at2759"/>
<dbReference type="GO" id="GO:0020037">
    <property type="term" value="F:heme binding"/>
    <property type="evidence" value="ECO:0007669"/>
    <property type="project" value="EnsemblMetazoa"/>
</dbReference>
<dbReference type="eggNOG" id="KOG4244">
    <property type="taxonomic scope" value="Eukaryota"/>
</dbReference>
<feature type="domain" description="Thioredoxin-like fold" evidence="4">
    <location>
        <begin position="79"/>
        <end position="161"/>
    </location>
</feature>
<keyword evidence="6" id="KW-1185">Reference proteome</keyword>
<dbReference type="CDD" id="cd03080">
    <property type="entry name" value="GST_N_Metaxin_like"/>
    <property type="match status" value="1"/>
</dbReference>
<dbReference type="GO" id="GO:0005737">
    <property type="term" value="C:cytoplasm"/>
    <property type="evidence" value="ECO:0007669"/>
    <property type="project" value="TreeGrafter"/>
</dbReference>
<dbReference type="OMA" id="RIIDSHY"/>
<evidence type="ECO:0000259" key="4">
    <source>
        <dbReference type="Pfam" id="PF17172"/>
    </source>
</evidence>
<accession>E3LNH0</accession>
<dbReference type="SUPFAM" id="SSF52833">
    <property type="entry name" value="Thioredoxin-like"/>
    <property type="match status" value="1"/>
</dbReference>
<dbReference type="InterPro" id="IPR036249">
    <property type="entry name" value="Thioredoxin-like_sf"/>
</dbReference>
<dbReference type="InterPro" id="IPR036282">
    <property type="entry name" value="Glutathione-S-Trfase_C_sf"/>
</dbReference>
<dbReference type="Pfam" id="PF17172">
    <property type="entry name" value="GST_N_4"/>
    <property type="match status" value="1"/>
</dbReference>
<dbReference type="InterPro" id="IPR040079">
    <property type="entry name" value="Glutathione_S-Trfase"/>
</dbReference>
<evidence type="ECO:0000256" key="1">
    <source>
        <dbReference type="ARBA" id="ARBA00006475"/>
    </source>
</evidence>
<dbReference type="STRING" id="31234.E3LNH0"/>
<dbReference type="CDD" id="cd03193">
    <property type="entry name" value="GST_C_Metaxin"/>
    <property type="match status" value="1"/>
</dbReference>
<dbReference type="InParanoid" id="E3LNH0"/>
<dbReference type="HOGENOM" id="CLU_044137_1_0_1"/>
<evidence type="ECO:0000313" key="5">
    <source>
        <dbReference type="EMBL" id="EFP05287.1"/>
    </source>
</evidence>
<feature type="domain" description="Metaxin glutathione S-transferase" evidence="3">
    <location>
        <begin position="222"/>
        <end position="282"/>
    </location>
</feature>
<comment type="similarity">
    <text evidence="1">Belongs to the FAX family.</text>
</comment>
<dbReference type="SFLD" id="SFLDS00019">
    <property type="entry name" value="Glutathione_Transferase_(cytos"/>
    <property type="match status" value="1"/>
</dbReference>
<evidence type="ECO:0000259" key="3">
    <source>
        <dbReference type="Pfam" id="PF17171"/>
    </source>
</evidence>
<dbReference type="InterPro" id="IPR033468">
    <property type="entry name" value="Metaxin_GST"/>
</dbReference>
<dbReference type="EMBL" id="DS268412">
    <property type="protein sequence ID" value="EFP05287.1"/>
    <property type="molecule type" value="Genomic_DNA"/>
</dbReference>
<proteinExistence type="inferred from homology"/>
<dbReference type="Pfam" id="PF17171">
    <property type="entry name" value="GST_C_6"/>
    <property type="match status" value="1"/>
</dbReference>
<dbReference type="InterPro" id="IPR026928">
    <property type="entry name" value="FAX/IsoI-like"/>
</dbReference>
<dbReference type="FunCoup" id="E3LNH0">
    <property type="interactions" value="34"/>
</dbReference>
<dbReference type="AlphaFoldDB" id="E3LNH0"/>